<protein>
    <submittedName>
        <fullName evidence="2">Uncharacterized protein</fullName>
    </submittedName>
</protein>
<dbReference type="OrthoDB" id="2092168at2"/>
<dbReference type="EMBL" id="CYYC01000071">
    <property type="protein sequence ID" value="CUN21623.1"/>
    <property type="molecule type" value="Genomic_DNA"/>
</dbReference>
<dbReference type="EMBL" id="CYZL01000017">
    <property type="protein sequence ID" value="CUO56302.1"/>
    <property type="molecule type" value="Genomic_DNA"/>
</dbReference>
<proteinExistence type="predicted"/>
<dbReference type="Proteomes" id="UP000095679">
    <property type="component" value="Unassembled WGS sequence"/>
</dbReference>
<feature type="signal peptide" evidence="1">
    <location>
        <begin position="1"/>
        <end position="23"/>
    </location>
</feature>
<name>A0A173V309_9FIRM</name>
<evidence type="ECO:0000313" key="6">
    <source>
        <dbReference type="EMBL" id="RHK38636.1"/>
    </source>
</evidence>
<dbReference type="Proteomes" id="UP000095390">
    <property type="component" value="Unassembled WGS sequence"/>
</dbReference>
<dbReference type="EMBL" id="QRNJ01000032">
    <property type="protein sequence ID" value="RHK38636.1"/>
    <property type="molecule type" value="Genomic_DNA"/>
</dbReference>
<evidence type="ECO:0000313" key="3">
    <source>
        <dbReference type="EMBL" id="CUO56302.1"/>
    </source>
</evidence>
<evidence type="ECO:0000313" key="9">
    <source>
        <dbReference type="Proteomes" id="UP000262524"/>
    </source>
</evidence>
<dbReference type="EMBL" id="QSOE01000020">
    <property type="protein sequence ID" value="RGI90341.1"/>
    <property type="molecule type" value="Genomic_DNA"/>
</dbReference>
<dbReference type="Proteomes" id="UP000283497">
    <property type="component" value="Unassembled WGS sequence"/>
</dbReference>
<dbReference type="Proteomes" id="UP000262524">
    <property type="component" value="Unassembled WGS sequence"/>
</dbReference>
<keyword evidence="1" id="KW-0732">Signal</keyword>
<gene>
    <name evidence="6" type="ORF">DW068_09045</name>
    <name evidence="5" type="ORF">DW972_04585</name>
    <name evidence="4" type="ORF">DXD91_04835</name>
    <name evidence="3" type="ORF">ERS852450_01997</name>
    <name evidence="2" type="ORF">ERS852578_02961</name>
</gene>
<reference evidence="9 10" key="2">
    <citation type="submission" date="2018-08" db="EMBL/GenBank/DDBJ databases">
        <title>A genome reference for cultivated species of the human gut microbiota.</title>
        <authorList>
            <person name="Zou Y."/>
            <person name="Xue W."/>
            <person name="Luo G."/>
        </authorList>
    </citation>
    <scope>NUCLEOTIDE SEQUENCE [LARGE SCALE GENOMIC DNA]</scope>
    <source>
        <strain evidence="6 10">AF45-14BH</strain>
        <strain evidence="5 11">AM48-23BH</strain>
        <strain evidence="4 9">TM10-1AC</strain>
    </source>
</reference>
<evidence type="ECO:0000313" key="5">
    <source>
        <dbReference type="EMBL" id="RGZ84499.1"/>
    </source>
</evidence>
<evidence type="ECO:0000313" key="10">
    <source>
        <dbReference type="Proteomes" id="UP000283497"/>
    </source>
</evidence>
<sequence>MEKLKKKVTIVLMAIMMTMVFFADAQAKAGCNHKHTGRTWIIAEKANCNHTGRKKQLCVRCRKVLLEKVIPKTKHKWKLTRKRRTRYDCLKCGGVKLKNEYGGWSYYFP</sequence>
<evidence type="ECO:0000256" key="1">
    <source>
        <dbReference type="SAM" id="SignalP"/>
    </source>
</evidence>
<dbReference type="AlphaFoldDB" id="A0A173V309"/>
<reference evidence="7 8" key="1">
    <citation type="submission" date="2015-09" db="EMBL/GenBank/DDBJ databases">
        <authorList>
            <consortium name="Pathogen Informatics"/>
        </authorList>
    </citation>
    <scope>NUCLEOTIDE SEQUENCE [LARGE SCALE GENOMIC DNA]</scope>
    <source>
        <strain evidence="3 8">2789STDY5834835</strain>
        <strain evidence="2 7">2789STDY5834966</strain>
    </source>
</reference>
<feature type="chain" id="PRO_5038293001" evidence="1">
    <location>
        <begin position="24"/>
        <end position="109"/>
    </location>
</feature>
<evidence type="ECO:0000313" key="4">
    <source>
        <dbReference type="EMBL" id="RGI90341.1"/>
    </source>
</evidence>
<evidence type="ECO:0000313" key="2">
    <source>
        <dbReference type="EMBL" id="CUN21623.1"/>
    </source>
</evidence>
<evidence type="ECO:0000313" key="8">
    <source>
        <dbReference type="Proteomes" id="UP000095679"/>
    </source>
</evidence>
<dbReference type="Proteomes" id="UP000286561">
    <property type="component" value="Unassembled WGS sequence"/>
</dbReference>
<accession>A0A173V309</accession>
<organism evidence="2 7">
    <name type="scientific">Anaerobutyricum hallii</name>
    <dbReference type="NCBI Taxonomy" id="39488"/>
    <lineage>
        <taxon>Bacteria</taxon>
        <taxon>Bacillati</taxon>
        <taxon>Bacillota</taxon>
        <taxon>Clostridia</taxon>
        <taxon>Lachnospirales</taxon>
        <taxon>Lachnospiraceae</taxon>
        <taxon>Anaerobutyricum</taxon>
    </lineage>
</organism>
<evidence type="ECO:0000313" key="7">
    <source>
        <dbReference type="Proteomes" id="UP000095390"/>
    </source>
</evidence>
<dbReference type="RefSeq" id="WP_022169513.1">
    <property type="nucleotide sequence ID" value="NZ_BLYK01000022.1"/>
</dbReference>
<evidence type="ECO:0000313" key="11">
    <source>
        <dbReference type="Proteomes" id="UP000286561"/>
    </source>
</evidence>
<dbReference type="EMBL" id="QSEP01000016">
    <property type="protein sequence ID" value="RGZ84499.1"/>
    <property type="molecule type" value="Genomic_DNA"/>
</dbReference>